<dbReference type="Pfam" id="PF14031">
    <property type="entry name" value="D-ser_dehydrat"/>
    <property type="match status" value="1"/>
</dbReference>
<dbReference type="SMART" id="SM01119">
    <property type="entry name" value="D-ser_dehydrat"/>
    <property type="match status" value="1"/>
</dbReference>
<feature type="domain" description="D-serine dehydratase-like" evidence="2">
    <location>
        <begin position="2"/>
        <end position="120"/>
    </location>
</feature>
<protein>
    <recommendedName>
        <fullName evidence="2">D-serine dehydratase-like domain-containing protein</fullName>
    </recommendedName>
</protein>
<dbReference type="Gene3D" id="2.40.37.20">
    <property type="entry name" value="D-serine dehydratase-like domain"/>
    <property type="match status" value="1"/>
</dbReference>
<evidence type="ECO:0000256" key="1">
    <source>
        <dbReference type="SAM" id="MobiDB-lite"/>
    </source>
</evidence>
<dbReference type="EMBL" id="KK103712">
    <property type="protein sequence ID" value="KIY95077.1"/>
    <property type="molecule type" value="Genomic_DNA"/>
</dbReference>
<proteinExistence type="predicted"/>
<dbReference type="OrthoDB" id="20198at2759"/>
<feature type="region of interest" description="Disordered" evidence="1">
    <location>
        <begin position="30"/>
        <end position="61"/>
    </location>
</feature>
<dbReference type="GeneID" id="25730292"/>
<evidence type="ECO:0000259" key="2">
    <source>
        <dbReference type="SMART" id="SM01119"/>
    </source>
</evidence>
<organism evidence="3 4">
    <name type="scientific">Monoraphidium neglectum</name>
    <dbReference type="NCBI Taxonomy" id="145388"/>
    <lineage>
        <taxon>Eukaryota</taxon>
        <taxon>Viridiplantae</taxon>
        <taxon>Chlorophyta</taxon>
        <taxon>core chlorophytes</taxon>
        <taxon>Chlorophyceae</taxon>
        <taxon>CS clade</taxon>
        <taxon>Sphaeropleales</taxon>
        <taxon>Selenastraceae</taxon>
        <taxon>Monoraphidium</taxon>
    </lineage>
</organism>
<dbReference type="KEGG" id="mng:MNEG_12885"/>
<dbReference type="AlphaFoldDB" id="A0A0D2J5B1"/>
<reference evidence="3 4" key="1">
    <citation type="journal article" date="2013" name="BMC Genomics">
        <title>Reconstruction of the lipid metabolism for the microalga Monoraphidium neglectum from its genome sequence reveals characteristics suitable for biofuel production.</title>
        <authorList>
            <person name="Bogen C."/>
            <person name="Al-Dilaimi A."/>
            <person name="Albersmeier A."/>
            <person name="Wichmann J."/>
            <person name="Grundmann M."/>
            <person name="Rupp O."/>
            <person name="Lauersen K.J."/>
            <person name="Blifernez-Klassen O."/>
            <person name="Kalinowski J."/>
            <person name="Goesmann A."/>
            <person name="Mussgnug J.H."/>
            <person name="Kruse O."/>
        </authorList>
    </citation>
    <scope>NUCLEOTIDE SEQUENCE [LARGE SCALE GENOMIC DNA]</scope>
    <source>
        <strain evidence="3 4">SAG 48.87</strain>
    </source>
</reference>
<gene>
    <name evidence="3" type="ORF">MNEG_12885</name>
</gene>
<dbReference type="InterPro" id="IPR026956">
    <property type="entry name" value="D-ser_dehydrat-like_dom"/>
</dbReference>
<dbReference type="STRING" id="145388.A0A0D2J5B1"/>
<evidence type="ECO:0000313" key="3">
    <source>
        <dbReference type="EMBL" id="KIY95077.1"/>
    </source>
</evidence>
<feature type="compositionally biased region" description="Low complexity" evidence="1">
    <location>
        <begin position="42"/>
        <end position="61"/>
    </location>
</feature>
<dbReference type="InterPro" id="IPR042208">
    <property type="entry name" value="D-ser_dehydrat-like_sf"/>
</dbReference>
<accession>A0A0D2J5B1</accession>
<evidence type="ECO:0000313" key="4">
    <source>
        <dbReference type="Proteomes" id="UP000054498"/>
    </source>
</evidence>
<name>A0A0D2J5B1_9CHLO</name>
<keyword evidence="4" id="KW-1185">Reference proteome</keyword>
<dbReference type="RefSeq" id="XP_013894097.1">
    <property type="nucleotide sequence ID" value="XM_014038643.1"/>
</dbReference>
<dbReference type="Proteomes" id="UP000054498">
    <property type="component" value="Unassembled WGS sequence"/>
</dbReference>
<sequence length="137" mass="13713">MSASLSRAQAVVDAGSKAVSLDSGPPILDPSWGLYPPPTPGAAPSSPAASPAASSVASPGVPADYKCAGDEHGLLLYPAAGAVAALGAAPPLPPRGALLRLQPGHCDPTVNLYDWIVAYRGRRVEGVWRIAGRGPGA</sequence>